<comment type="caution">
    <text evidence="1">The sequence shown here is derived from an EMBL/GenBank/DDBJ whole genome shotgun (WGS) entry which is preliminary data.</text>
</comment>
<organism evidence="1 2">
    <name type="scientific">Enterococcus diestrammenae</name>
    <dbReference type="NCBI Taxonomy" id="1155073"/>
    <lineage>
        <taxon>Bacteria</taxon>
        <taxon>Bacillati</taxon>
        <taxon>Bacillota</taxon>
        <taxon>Bacilli</taxon>
        <taxon>Lactobacillales</taxon>
        <taxon>Enterococcaceae</taxon>
        <taxon>Enterococcus</taxon>
    </lineage>
</organism>
<name>A0ABV0EYX0_9ENTE</name>
<reference evidence="1" key="2">
    <citation type="submission" date="2024-02" db="EMBL/GenBank/DDBJ databases">
        <title>The Genome Sequence of Enterococcus diestrammenae JM9A.</title>
        <authorList>
            <person name="Earl A."/>
            <person name="Manson A."/>
            <person name="Gilmore M."/>
            <person name="Sanders J."/>
            <person name="Shea T."/>
            <person name="Howe W."/>
            <person name="Livny J."/>
            <person name="Cuomo C."/>
            <person name="Neafsey D."/>
            <person name="Birren B."/>
        </authorList>
    </citation>
    <scope>NUCLEOTIDE SEQUENCE</scope>
    <source>
        <strain evidence="1">JM9A</strain>
    </source>
</reference>
<reference evidence="1" key="1">
    <citation type="submission" date="2016-06" db="EMBL/GenBank/DDBJ databases">
        <authorList>
            <person name="Van Tyne D."/>
        </authorList>
    </citation>
    <scope>NUCLEOTIDE SEQUENCE</scope>
    <source>
        <strain evidence="1">JM9A</strain>
    </source>
</reference>
<protein>
    <recommendedName>
        <fullName evidence="3">Phage tail protein</fullName>
    </recommendedName>
</protein>
<accession>A0ABV0EYX0</accession>
<evidence type="ECO:0008006" key="3">
    <source>
        <dbReference type="Google" id="ProtNLM"/>
    </source>
</evidence>
<keyword evidence="2" id="KW-1185">Reference proteome</keyword>
<proteinExistence type="predicted"/>
<evidence type="ECO:0000313" key="1">
    <source>
        <dbReference type="EMBL" id="MEO1781004.1"/>
    </source>
</evidence>
<dbReference type="EMBL" id="MAEI02000001">
    <property type="protein sequence ID" value="MEO1781004.1"/>
    <property type="molecule type" value="Genomic_DNA"/>
</dbReference>
<gene>
    <name evidence="1" type="ORF">BAU18_000582</name>
</gene>
<dbReference type="Proteomes" id="UP001429357">
    <property type="component" value="Unassembled WGS sequence"/>
</dbReference>
<sequence>MTSVNFMDPDEPNFIWKGRNALLDMDCIIESELPEISANKRYETYTVIGRSGELHETFDDYESYDYGIEDITIPRERLSDIKLWLSGRSRLITHNDADKYRDCICTMSKPIEFENEWGVFYTFSVTFRSQPFRKKVRDVPKSFAKGSLTFFDPGQEVAKPYFEIQSTGGNITIKIGKRSLTVQNALAAIVTVDCENGKVMQEGLPLFTKGEWPFIYPGKNILTVSGAVTSGQMWNRSVWL</sequence>
<evidence type="ECO:0000313" key="2">
    <source>
        <dbReference type="Proteomes" id="UP001429357"/>
    </source>
</evidence>